<accession>R0K5F0</accession>
<gene>
    <name evidence="2" type="ORF">Anapl_03349</name>
</gene>
<evidence type="ECO:0000256" key="1">
    <source>
        <dbReference type="SAM" id="MobiDB-lite"/>
    </source>
</evidence>
<feature type="region of interest" description="Disordered" evidence="1">
    <location>
        <begin position="323"/>
        <end position="372"/>
    </location>
</feature>
<dbReference type="EMBL" id="KB742733">
    <property type="protein sequence ID" value="EOB04962.1"/>
    <property type="molecule type" value="Genomic_DNA"/>
</dbReference>
<sequence length="372" mass="41031">MNCIYALLKIICVYTYACMRTHRYSTKSQSAEFTPPAKAVTVGSQKLNAVGARMLTKLTKTRELRGGSTTGELYNAVTKRPARLLHYRVTLCKSAIPLVTPVQLTALLWIAHDTLGRSKNGEHQNKHSIYHEGCTRTGKRLVPEHQSTRTVPSERPCDLPSDEGVLLLSRAGTTPLCAQPGHNGTPLLRTMPKPECSALLLARTTFSSTKLDLLDLRHIRNLEVGQCHIGTLEDHHIKKPVHQIQILGQMHRHWSQQGGTQGGPCTRADSWPLQQHTASVSGARHTGTGYLDLFNPVIRMLHFKKLVLSACELRRVCYVEPQAARRQHQGKQEAAGTQAGDPNSPEEQQKDGGVESPRSDPLGTTLPQGPRA</sequence>
<protein>
    <submittedName>
        <fullName evidence="2">Uncharacterized protein</fullName>
    </submittedName>
</protein>
<keyword evidence="3" id="KW-1185">Reference proteome</keyword>
<dbReference type="AlphaFoldDB" id="R0K5F0"/>
<evidence type="ECO:0000313" key="2">
    <source>
        <dbReference type="EMBL" id="EOB04962.1"/>
    </source>
</evidence>
<dbReference type="Proteomes" id="UP000296049">
    <property type="component" value="Unassembled WGS sequence"/>
</dbReference>
<name>R0K5F0_ANAPL</name>
<evidence type="ECO:0000313" key="3">
    <source>
        <dbReference type="Proteomes" id="UP000296049"/>
    </source>
</evidence>
<organism evidence="2 3">
    <name type="scientific">Anas platyrhynchos</name>
    <name type="common">Mallard</name>
    <name type="synonym">Anas boschas</name>
    <dbReference type="NCBI Taxonomy" id="8839"/>
    <lineage>
        <taxon>Eukaryota</taxon>
        <taxon>Metazoa</taxon>
        <taxon>Chordata</taxon>
        <taxon>Craniata</taxon>
        <taxon>Vertebrata</taxon>
        <taxon>Euteleostomi</taxon>
        <taxon>Archelosauria</taxon>
        <taxon>Archosauria</taxon>
        <taxon>Dinosauria</taxon>
        <taxon>Saurischia</taxon>
        <taxon>Theropoda</taxon>
        <taxon>Coelurosauria</taxon>
        <taxon>Aves</taxon>
        <taxon>Neognathae</taxon>
        <taxon>Galloanserae</taxon>
        <taxon>Anseriformes</taxon>
        <taxon>Anatidae</taxon>
        <taxon>Anatinae</taxon>
        <taxon>Anas</taxon>
    </lineage>
</organism>
<proteinExistence type="predicted"/>
<reference evidence="3" key="1">
    <citation type="journal article" date="2013" name="Nat. Genet.">
        <title>The duck genome and transcriptome provide insight into an avian influenza virus reservoir species.</title>
        <authorList>
            <person name="Huang Y."/>
            <person name="Li Y."/>
            <person name="Burt D.W."/>
            <person name="Chen H."/>
            <person name="Zhang Y."/>
            <person name="Qian W."/>
            <person name="Kim H."/>
            <person name="Gan S."/>
            <person name="Zhao Y."/>
            <person name="Li J."/>
            <person name="Yi K."/>
            <person name="Feng H."/>
            <person name="Zhu P."/>
            <person name="Li B."/>
            <person name="Liu Q."/>
            <person name="Fairley S."/>
            <person name="Magor K.E."/>
            <person name="Du Z."/>
            <person name="Hu X."/>
            <person name="Goodman L."/>
            <person name="Tafer H."/>
            <person name="Vignal A."/>
            <person name="Lee T."/>
            <person name="Kim K.W."/>
            <person name="Sheng Z."/>
            <person name="An Y."/>
            <person name="Searle S."/>
            <person name="Herrero J."/>
            <person name="Groenen M.A."/>
            <person name="Crooijmans R.P."/>
            <person name="Faraut T."/>
            <person name="Cai Q."/>
            <person name="Webster R.G."/>
            <person name="Aldridge J.R."/>
            <person name="Warren W.C."/>
            <person name="Bartschat S."/>
            <person name="Kehr S."/>
            <person name="Marz M."/>
            <person name="Stadler P.F."/>
            <person name="Smith J."/>
            <person name="Kraus R.H."/>
            <person name="Zhao Y."/>
            <person name="Ren L."/>
            <person name="Fei J."/>
            <person name="Morisson M."/>
            <person name="Kaiser P."/>
            <person name="Griffin D.K."/>
            <person name="Rao M."/>
            <person name="Pitel F."/>
            <person name="Wang J."/>
            <person name="Li N."/>
        </authorList>
    </citation>
    <scope>NUCLEOTIDE SEQUENCE [LARGE SCALE GENOMIC DNA]</scope>
</reference>